<accession>U2MGU9</accession>
<protein>
    <submittedName>
        <fullName evidence="1">Uncharacterized protein</fullName>
    </submittedName>
</protein>
<dbReference type="AlphaFoldDB" id="U2MGU9"/>
<reference evidence="1 2" key="1">
    <citation type="submission" date="2013-08" db="EMBL/GenBank/DDBJ databases">
        <authorList>
            <person name="Durkin A.S."/>
            <person name="Haft D.R."/>
            <person name="McCorrison J."/>
            <person name="Torralba M."/>
            <person name="Gillis M."/>
            <person name="Haft D.H."/>
            <person name="Methe B."/>
            <person name="Sutton G."/>
            <person name="Nelson K.E."/>
        </authorList>
    </citation>
    <scope>NUCLEOTIDE SEQUENCE [LARGE SCALE GENOMIC DNA]</scope>
    <source>
        <strain evidence="1 2">F0493</strain>
    </source>
</reference>
<dbReference type="Proteomes" id="UP000017023">
    <property type="component" value="Unassembled WGS sequence"/>
</dbReference>
<evidence type="ECO:0000313" key="2">
    <source>
        <dbReference type="Proteomes" id="UP000017023"/>
    </source>
</evidence>
<proteinExistence type="predicted"/>
<evidence type="ECO:0000313" key="1">
    <source>
        <dbReference type="EMBL" id="ERK00885.1"/>
    </source>
</evidence>
<dbReference type="EMBL" id="AWGW01000017">
    <property type="protein sequence ID" value="ERK00885.1"/>
    <property type="molecule type" value="Genomic_DNA"/>
</dbReference>
<name>U2MGU9_9BACT</name>
<sequence>MKSKHHYPTRNRYKKAFNDVFSYNIQCKQTRRKQKTACVYEHNTLI</sequence>
<comment type="caution">
    <text evidence="1">The sequence shown here is derived from an EMBL/GenBank/DDBJ whole genome shotgun (WGS) entry which is preliminary data.</text>
</comment>
<organism evidence="1 2">
    <name type="scientific">Segatella salivae F0493</name>
    <dbReference type="NCBI Taxonomy" id="1395125"/>
    <lineage>
        <taxon>Bacteria</taxon>
        <taxon>Pseudomonadati</taxon>
        <taxon>Bacteroidota</taxon>
        <taxon>Bacteroidia</taxon>
        <taxon>Bacteroidales</taxon>
        <taxon>Prevotellaceae</taxon>
        <taxon>Segatella</taxon>
    </lineage>
</organism>
<gene>
    <name evidence="1" type="ORF">HMPREF9145_2013</name>
</gene>